<dbReference type="PANTHER" id="PTHR11088">
    <property type="entry name" value="TRNA DIMETHYLALLYLTRANSFERASE"/>
    <property type="match status" value="1"/>
</dbReference>
<dbReference type="EMBL" id="MHQM01000051">
    <property type="protein sequence ID" value="OHA02304.1"/>
    <property type="molecule type" value="Genomic_DNA"/>
</dbReference>
<dbReference type="GO" id="GO:0052381">
    <property type="term" value="F:tRNA dimethylallyltransferase activity"/>
    <property type="evidence" value="ECO:0007669"/>
    <property type="project" value="UniProtKB-UniRule"/>
</dbReference>
<keyword evidence="7 10" id="KW-0067">ATP-binding</keyword>
<dbReference type="GO" id="GO:0005524">
    <property type="term" value="F:ATP binding"/>
    <property type="evidence" value="ECO:0007669"/>
    <property type="project" value="UniProtKB-UniRule"/>
</dbReference>
<dbReference type="SUPFAM" id="SSF52540">
    <property type="entry name" value="P-loop containing nucleoside triphosphate hydrolases"/>
    <property type="match status" value="1"/>
</dbReference>
<dbReference type="EC" id="2.5.1.75" evidence="10"/>
<evidence type="ECO:0000313" key="15">
    <source>
        <dbReference type="Proteomes" id="UP000178510"/>
    </source>
</evidence>
<dbReference type="STRING" id="1802274.A3J58_00565"/>
<comment type="caution">
    <text evidence="10">Lacks conserved residue(s) required for the propagation of feature annotation.</text>
</comment>
<organism evidence="14 15">
    <name type="scientific">Candidatus Sungbacteria bacterium RIFCSPHIGHO2_02_FULL_52_23</name>
    <dbReference type="NCBI Taxonomy" id="1802274"/>
    <lineage>
        <taxon>Bacteria</taxon>
        <taxon>Candidatus Sungiibacteriota</taxon>
    </lineage>
</organism>
<dbReference type="Pfam" id="PF01715">
    <property type="entry name" value="IPPT"/>
    <property type="match status" value="1"/>
</dbReference>
<evidence type="ECO:0000256" key="4">
    <source>
        <dbReference type="ARBA" id="ARBA00022679"/>
    </source>
</evidence>
<dbReference type="InterPro" id="IPR018022">
    <property type="entry name" value="IPT"/>
</dbReference>
<dbReference type="Gene3D" id="1.10.20.140">
    <property type="match status" value="1"/>
</dbReference>
<comment type="function">
    <text evidence="2 10 12">Catalyzes the transfer of a dimethylallyl group onto the adenine at position 37 in tRNAs that read codons beginning with uridine, leading to the formation of N6-(dimethylallyl)adenosine (i(6)A).</text>
</comment>
<dbReference type="PANTHER" id="PTHR11088:SF60">
    <property type="entry name" value="TRNA DIMETHYLALLYLTRANSFERASE"/>
    <property type="match status" value="1"/>
</dbReference>
<keyword evidence="5 10" id="KW-0819">tRNA processing</keyword>
<dbReference type="Proteomes" id="UP000178510">
    <property type="component" value="Unassembled WGS sequence"/>
</dbReference>
<feature type="site" description="Interaction with substrate tRNA" evidence="10">
    <location>
        <position position="113"/>
    </location>
</feature>
<evidence type="ECO:0000256" key="11">
    <source>
        <dbReference type="RuleBase" id="RU003783"/>
    </source>
</evidence>
<feature type="site" description="Interaction with substrate tRNA" evidence="10">
    <location>
        <position position="136"/>
    </location>
</feature>
<keyword evidence="4 10" id="KW-0808">Transferase</keyword>
<dbReference type="NCBIfam" id="TIGR00174">
    <property type="entry name" value="miaA"/>
    <property type="match status" value="1"/>
</dbReference>
<evidence type="ECO:0000256" key="10">
    <source>
        <dbReference type="HAMAP-Rule" id="MF_00185"/>
    </source>
</evidence>
<evidence type="ECO:0000256" key="7">
    <source>
        <dbReference type="ARBA" id="ARBA00022840"/>
    </source>
</evidence>
<evidence type="ECO:0000256" key="8">
    <source>
        <dbReference type="ARBA" id="ARBA00022842"/>
    </source>
</evidence>
<gene>
    <name evidence="10" type="primary">miaA</name>
    <name evidence="14" type="ORF">A3J58_00565</name>
</gene>
<dbReference type="InterPro" id="IPR039657">
    <property type="entry name" value="Dimethylallyltransferase"/>
</dbReference>
<feature type="region of interest" description="Interaction with substrate tRNA" evidence="10">
    <location>
        <begin position="47"/>
        <end position="50"/>
    </location>
</feature>
<evidence type="ECO:0000256" key="1">
    <source>
        <dbReference type="ARBA" id="ARBA00001946"/>
    </source>
</evidence>
<dbReference type="AlphaFoldDB" id="A0A1G2KSS2"/>
<evidence type="ECO:0000256" key="12">
    <source>
        <dbReference type="RuleBase" id="RU003784"/>
    </source>
</evidence>
<reference evidence="14 15" key="1">
    <citation type="journal article" date="2016" name="Nat. Commun.">
        <title>Thousands of microbial genomes shed light on interconnected biogeochemical processes in an aquifer system.</title>
        <authorList>
            <person name="Anantharaman K."/>
            <person name="Brown C.T."/>
            <person name="Hug L.A."/>
            <person name="Sharon I."/>
            <person name="Castelle C.J."/>
            <person name="Probst A.J."/>
            <person name="Thomas B.C."/>
            <person name="Singh A."/>
            <person name="Wilkins M.J."/>
            <person name="Karaoz U."/>
            <person name="Brodie E.L."/>
            <person name="Williams K.H."/>
            <person name="Hubbard S.S."/>
            <person name="Banfield J.F."/>
        </authorList>
    </citation>
    <scope>NUCLEOTIDE SEQUENCE [LARGE SCALE GENOMIC DNA]</scope>
</reference>
<evidence type="ECO:0000313" key="14">
    <source>
        <dbReference type="EMBL" id="OHA02304.1"/>
    </source>
</evidence>
<evidence type="ECO:0000256" key="3">
    <source>
        <dbReference type="ARBA" id="ARBA00005842"/>
    </source>
</evidence>
<dbReference type="Gene3D" id="3.40.50.300">
    <property type="entry name" value="P-loop containing nucleotide triphosphate hydrolases"/>
    <property type="match status" value="1"/>
</dbReference>
<protein>
    <recommendedName>
        <fullName evidence="10">tRNA dimethylallyltransferase</fullName>
        <ecNumber evidence="10">2.5.1.75</ecNumber>
    </recommendedName>
    <alternativeName>
        <fullName evidence="10">Dimethylallyl diphosphate:tRNA dimethylallyltransferase</fullName>
        <shortName evidence="10">DMAPP:tRNA dimethylallyltransferase</shortName>
        <shortName evidence="10">DMATase</shortName>
    </alternativeName>
    <alternativeName>
        <fullName evidence="10">Isopentenyl-diphosphate:tRNA isopentenyltransferase</fullName>
        <shortName evidence="10">IPP transferase</shortName>
        <shortName evidence="10">IPPT</shortName>
        <shortName evidence="10">IPTase</shortName>
    </alternativeName>
</protein>
<evidence type="ECO:0000256" key="13">
    <source>
        <dbReference type="RuleBase" id="RU003785"/>
    </source>
</evidence>
<comment type="similarity">
    <text evidence="3 10 13">Belongs to the IPP transferase family.</text>
</comment>
<accession>A0A1G2KSS2</accession>
<keyword evidence="8 10" id="KW-0460">Magnesium</keyword>
<dbReference type="InterPro" id="IPR027417">
    <property type="entry name" value="P-loop_NTPase"/>
</dbReference>
<name>A0A1G2KSS2_9BACT</name>
<evidence type="ECO:0000256" key="6">
    <source>
        <dbReference type="ARBA" id="ARBA00022741"/>
    </source>
</evidence>
<sequence>MPINKSKNSLSSHRYAVIVVVGPTASGKSSLAVQLARKFNGEIISADSRQVYRGLDIGTGKVTAKEMAGIPHHLLDVASPRRTFTAAQFKSRAERAIRDIALRGKLPIIAGGTAFWIDALIYNLSLPEVKPDTRLRHLLEKKTPAELFTMLKRLDPRRAAHIERKNPRRLIRAIEIARALGRVPKLKRQPAYDALWIGIHQPYETRSHRVDGRVSGMILQGLIAETKKLLRQGMSKKRVREFGFEYAAARDAIEKRIPITELAPRIIRDTTRYARRQMRWWKRNSEIRWISDPRKAVQLARSFLKKN</sequence>
<comment type="caution">
    <text evidence="14">The sequence shown here is derived from an EMBL/GenBank/DDBJ whole genome shotgun (WGS) entry which is preliminary data.</text>
</comment>
<evidence type="ECO:0000256" key="2">
    <source>
        <dbReference type="ARBA" id="ARBA00003213"/>
    </source>
</evidence>
<comment type="cofactor">
    <cofactor evidence="1 10">
        <name>Mg(2+)</name>
        <dbReference type="ChEBI" id="CHEBI:18420"/>
    </cofactor>
</comment>
<keyword evidence="6 10" id="KW-0547">Nucleotide-binding</keyword>
<comment type="catalytic activity">
    <reaction evidence="9 10 11">
        <text>adenosine(37) in tRNA + dimethylallyl diphosphate = N(6)-dimethylallyladenosine(37) in tRNA + diphosphate</text>
        <dbReference type="Rhea" id="RHEA:26482"/>
        <dbReference type="Rhea" id="RHEA-COMP:10162"/>
        <dbReference type="Rhea" id="RHEA-COMP:10375"/>
        <dbReference type="ChEBI" id="CHEBI:33019"/>
        <dbReference type="ChEBI" id="CHEBI:57623"/>
        <dbReference type="ChEBI" id="CHEBI:74411"/>
        <dbReference type="ChEBI" id="CHEBI:74415"/>
        <dbReference type="EC" id="2.5.1.75"/>
    </reaction>
</comment>
<dbReference type="HAMAP" id="MF_00185">
    <property type="entry name" value="IPP_trans"/>
    <property type="match status" value="1"/>
</dbReference>
<evidence type="ECO:0000256" key="9">
    <source>
        <dbReference type="ARBA" id="ARBA00049563"/>
    </source>
</evidence>
<comment type="subunit">
    <text evidence="10">Monomer.</text>
</comment>
<feature type="binding site" evidence="10">
    <location>
        <begin position="24"/>
        <end position="29"/>
    </location>
    <ligand>
        <name>substrate</name>
    </ligand>
</feature>
<dbReference type="GO" id="GO:0006400">
    <property type="term" value="P:tRNA modification"/>
    <property type="evidence" value="ECO:0007669"/>
    <property type="project" value="TreeGrafter"/>
</dbReference>
<proteinExistence type="inferred from homology"/>
<feature type="binding site" evidence="10">
    <location>
        <begin position="22"/>
        <end position="29"/>
    </location>
    <ligand>
        <name>ATP</name>
        <dbReference type="ChEBI" id="CHEBI:30616"/>
    </ligand>
</feature>
<evidence type="ECO:0000256" key="5">
    <source>
        <dbReference type="ARBA" id="ARBA00022694"/>
    </source>
</evidence>